<gene>
    <name evidence="7" type="primary">potA</name>
    <name evidence="9" type="ORF">ACFP3V_21165</name>
</gene>
<reference evidence="10" key="1">
    <citation type="journal article" date="2019" name="Int. J. Syst. Evol. Microbiol.">
        <title>The Global Catalogue of Microorganisms (GCM) 10K type strain sequencing project: providing services to taxonomists for standard genome sequencing and annotation.</title>
        <authorList>
            <consortium name="The Broad Institute Genomics Platform"/>
            <consortium name="The Broad Institute Genome Sequencing Center for Infectious Disease"/>
            <person name="Wu L."/>
            <person name="Ma J."/>
        </authorList>
    </citation>
    <scope>NUCLEOTIDE SEQUENCE [LARGE SCALE GENOMIC DNA]</scope>
    <source>
        <strain evidence="10">JCM 4816</strain>
    </source>
</reference>
<dbReference type="SUPFAM" id="SSF52540">
    <property type="entry name" value="P-loop containing nucleoside triphosphate hydrolases"/>
    <property type="match status" value="1"/>
</dbReference>
<dbReference type="InterPro" id="IPR008995">
    <property type="entry name" value="Mo/tungstate-bd_C_term_dom"/>
</dbReference>
<sequence length="383" mass="41163">MSSNDVLGRSAGGDLRLVGLTKRYGSFTAVDDLSLTVPQGSFFALLGASGCGKTTTLRMVSGLEDPTIGQIFLGEEEVTDRKPYQRPVNTVFQNYALFPHLDIFENVAFGLRRRGIKDVKKQVTDMLDLVELGHVAKRKPGQLSGGQQQRIALARALINQPQVLLLDEPLGALDLKLRRQMQIELKRIQTEVGLTFVHVTHDQEEAMTMADTIAVMNAGRIEQMGSPAELYENPQTTFVANFLGQSNLIQGTVEGVTGDVVTISAHGSKLTADARRCKVRSGAVILGVRPEKAQLATDASGIPAGSNVLSGTVVDTSFIGVSTQYLVRLAGGEEFSVFEQNTGRAIQRPGTEVSVYWDPSQGFGLDGGQDIDAGAELDEEAAA</sequence>
<dbReference type="InterPro" id="IPR013611">
    <property type="entry name" value="Transp-assoc_OB_typ2"/>
</dbReference>
<comment type="function">
    <text evidence="7">Part of the ABC transporter complex PotABCD involved in spermidine/putrescine import. Responsible for energy coupling to the transport system.</text>
</comment>
<proteinExistence type="inferred from homology"/>
<evidence type="ECO:0000256" key="1">
    <source>
        <dbReference type="ARBA" id="ARBA00022448"/>
    </source>
</evidence>
<feature type="domain" description="ABC transporter" evidence="8">
    <location>
        <begin position="15"/>
        <end position="243"/>
    </location>
</feature>
<dbReference type="PROSITE" id="PS50893">
    <property type="entry name" value="ABC_TRANSPORTER_2"/>
    <property type="match status" value="1"/>
</dbReference>
<dbReference type="Pfam" id="PF08402">
    <property type="entry name" value="TOBE_2"/>
    <property type="match status" value="1"/>
</dbReference>
<dbReference type="EC" id="7.6.2.11" evidence="7"/>
<dbReference type="InterPro" id="IPR017871">
    <property type="entry name" value="ABC_transporter-like_CS"/>
</dbReference>
<comment type="catalytic activity">
    <reaction evidence="7">
        <text>ATP + H2O + polyamine-[polyamine-binding protein]Side 1 = ADP + phosphate + polyamineSide 2 + [polyamine-binding protein]Side 1.</text>
        <dbReference type="EC" id="7.6.2.11"/>
    </reaction>
</comment>
<comment type="caution">
    <text evidence="9">The sequence shown here is derived from an EMBL/GenBank/DDBJ whole genome shotgun (WGS) entry which is preliminary data.</text>
</comment>
<keyword evidence="6 7" id="KW-0472">Membrane</keyword>
<keyword evidence="3 7" id="KW-0547">Nucleotide-binding</keyword>
<dbReference type="InterPro" id="IPR050093">
    <property type="entry name" value="ABC_SmlMolc_Importer"/>
</dbReference>
<dbReference type="GO" id="GO:0005524">
    <property type="term" value="F:ATP binding"/>
    <property type="evidence" value="ECO:0007669"/>
    <property type="project" value="UniProtKB-KW"/>
</dbReference>
<dbReference type="RefSeq" id="WP_380585739.1">
    <property type="nucleotide sequence ID" value="NZ_JBHSQJ010000084.1"/>
</dbReference>
<evidence type="ECO:0000256" key="3">
    <source>
        <dbReference type="ARBA" id="ARBA00022741"/>
    </source>
</evidence>
<dbReference type="PANTHER" id="PTHR42781">
    <property type="entry name" value="SPERMIDINE/PUTRESCINE IMPORT ATP-BINDING PROTEIN POTA"/>
    <property type="match status" value="1"/>
</dbReference>
<dbReference type="SMART" id="SM00382">
    <property type="entry name" value="AAA"/>
    <property type="match status" value="1"/>
</dbReference>
<keyword evidence="1 7" id="KW-0813">Transport</keyword>
<organism evidence="9 10">
    <name type="scientific">Streptacidiphilus monticola</name>
    <dbReference type="NCBI Taxonomy" id="2161674"/>
    <lineage>
        <taxon>Bacteria</taxon>
        <taxon>Bacillati</taxon>
        <taxon>Actinomycetota</taxon>
        <taxon>Actinomycetes</taxon>
        <taxon>Kitasatosporales</taxon>
        <taxon>Streptomycetaceae</taxon>
        <taxon>Streptacidiphilus</taxon>
    </lineage>
</organism>
<dbReference type="Pfam" id="PF00005">
    <property type="entry name" value="ABC_tran"/>
    <property type="match status" value="1"/>
</dbReference>
<dbReference type="InterPro" id="IPR005893">
    <property type="entry name" value="PotA-like"/>
</dbReference>
<evidence type="ECO:0000259" key="8">
    <source>
        <dbReference type="PROSITE" id="PS50893"/>
    </source>
</evidence>
<dbReference type="SUPFAM" id="SSF50331">
    <property type="entry name" value="MOP-like"/>
    <property type="match status" value="1"/>
</dbReference>
<dbReference type="InterPro" id="IPR003439">
    <property type="entry name" value="ABC_transporter-like_ATP-bd"/>
</dbReference>
<evidence type="ECO:0000256" key="7">
    <source>
        <dbReference type="RuleBase" id="RU364083"/>
    </source>
</evidence>
<name>A0ABW1G8U0_9ACTN</name>
<comment type="subunit">
    <text evidence="7">The complex is composed of two ATP-binding proteins (PotA), two transmembrane proteins (PotB and PotC) and a solute-binding protein (PotD).</text>
</comment>
<dbReference type="PANTHER" id="PTHR42781:SF4">
    <property type="entry name" value="SPERMIDINE_PUTRESCINE IMPORT ATP-BINDING PROTEIN POTA"/>
    <property type="match status" value="1"/>
</dbReference>
<dbReference type="Gene3D" id="3.40.50.300">
    <property type="entry name" value="P-loop containing nucleotide triphosphate hydrolases"/>
    <property type="match status" value="1"/>
</dbReference>
<protein>
    <recommendedName>
        <fullName evidence="7">Spermidine/putrescine import ATP-binding protein PotA</fullName>
        <ecNumber evidence="7">7.6.2.11</ecNumber>
    </recommendedName>
</protein>
<dbReference type="NCBIfam" id="TIGR01187">
    <property type="entry name" value="potA"/>
    <property type="match status" value="1"/>
</dbReference>
<dbReference type="PROSITE" id="PS00211">
    <property type="entry name" value="ABC_TRANSPORTER_1"/>
    <property type="match status" value="1"/>
</dbReference>
<dbReference type="EMBL" id="JBHSQJ010000084">
    <property type="protein sequence ID" value="MFC5909711.1"/>
    <property type="molecule type" value="Genomic_DNA"/>
</dbReference>
<comment type="similarity">
    <text evidence="7">Belongs to the ABC transporter superfamily. Spermidine/putrescine importer (TC 3.A.1.11.1) family.</text>
</comment>
<dbReference type="Gene3D" id="2.40.50.100">
    <property type="match status" value="1"/>
</dbReference>
<evidence type="ECO:0000256" key="2">
    <source>
        <dbReference type="ARBA" id="ARBA00022475"/>
    </source>
</evidence>
<evidence type="ECO:0000313" key="9">
    <source>
        <dbReference type="EMBL" id="MFC5909711.1"/>
    </source>
</evidence>
<keyword evidence="4 7" id="KW-0067">ATP-binding</keyword>
<keyword evidence="5 7" id="KW-1278">Translocase</keyword>
<dbReference type="Proteomes" id="UP001596174">
    <property type="component" value="Unassembled WGS sequence"/>
</dbReference>
<keyword evidence="10" id="KW-1185">Reference proteome</keyword>
<evidence type="ECO:0000256" key="4">
    <source>
        <dbReference type="ARBA" id="ARBA00022840"/>
    </source>
</evidence>
<accession>A0ABW1G8U0</accession>
<keyword evidence="2 7" id="KW-1003">Cell membrane</keyword>
<evidence type="ECO:0000256" key="6">
    <source>
        <dbReference type="ARBA" id="ARBA00023136"/>
    </source>
</evidence>
<dbReference type="InterPro" id="IPR027417">
    <property type="entry name" value="P-loop_NTPase"/>
</dbReference>
<evidence type="ECO:0000256" key="5">
    <source>
        <dbReference type="ARBA" id="ARBA00022967"/>
    </source>
</evidence>
<evidence type="ECO:0000313" key="10">
    <source>
        <dbReference type="Proteomes" id="UP001596174"/>
    </source>
</evidence>
<dbReference type="InterPro" id="IPR003593">
    <property type="entry name" value="AAA+_ATPase"/>
</dbReference>